<feature type="domain" description="Protein kinase" evidence="15">
    <location>
        <begin position="503"/>
        <end position="837"/>
    </location>
</feature>
<dbReference type="GO" id="GO:0030003">
    <property type="term" value="P:intracellular monoatomic cation homeostasis"/>
    <property type="evidence" value="ECO:0007669"/>
    <property type="project" value="TreeGrafter"/>
</dbReference>
<feature type="region of interest" description="Disordered" evidence="14">
    <location>
        <begin position="1"/>
        <end position="167"/>
    </location>
</feature>
<reference evidence="16 17" key="1">
    <citation type="journal article" date="2019" name="BMC Genomics">
        <title>Chromosome level assembly and comparative genome analysis confirm lager-brewing yeasts originated from a single hybridization.</title>
        <authorList>
            <person name="Salazar A.N."/>
            <person name="Gorter de Vries A.R."/>
            <person name="van den Broek M."/>
            <person name="Brouwers N."/>
            <person name="de la Torre Cortes P."/>
            <person name="Kuijpers N.G.A."/>
            <person name="Daran J.G."/>
            <person name="Abeel T."/>
        </authorList>
    </citation>
    <scope>NUCLEOTIDE SEQUENCE [LARGE SCALE GENOMIC DNA]</scope>
    <source>
        <strain evidence="16 17">CBS 1483</strain>
    </source>
</reference>
<dbReference type="Proteomes" id="UP000501346">
    <property type="component" value="Chromosome ScX-SeX"/>
</dbReference>
<comment type="catalytic activity">
    <reaction evidence="9">
        <text>L-threonyl-[protein] + ATP = O-phospho-L-threonyl-[protein] + ADP + H(+)</text>
        <dbReference type="Rhea" id="RHEA:46608"/>
        <dbReference type="Rhea" id="RHEA-COMP:11060"/>
        <dbReference type="Rhea" id="RHEA-COMP:11605"/>
        <dbReference type="ChEBI" id="CHEBI:15378"/>
        <dbReference type="ChEBI" id="CHEBI:30013"/>
        <dbReference type="ChEBI" id="CHEBI:30616"/>
        <dbReference type="ChEBI" id="CHEBI:61977"/>
        <dbReference type="ChEBI" id="CHEBI:456216"/>
        <dbReference type="EC" id="2.7.11.1"/>
    </reaction>
</comment>
<keyword evidence="7" id="KW-0067">ATP-binding</keyword>
<dbReference type="InterPro" id="IPR011009">
    <property type="entry name" value="Kinase-like_dom_sf"/>
</dbReference>
<keyword evidence="4" id="KW-0808">Transferase</keyword>
<feature type="compositionally biased region" description="Polar residues" evidence="14">
    <location>
        <begin position="462"/>
        <end position="474"/>
    </location>
</feature>
<evidence type="ECO:0000256" key="14">
    <source>
        <dbReference type="SAM" id="MobiDB-lite"/>
    </source>
</evidence>
<evidence type="ECO:0000256" key="1">
    <source>
        <dbReference type="ARBA" id="ARBA00012513"/>
    </source>
</evidence>
<evidence type="ECO:0000256" key="8">
    <source>
        <dbReference type="ARBA" id="ARBA00038505"/>
    </source>
</evidence>
<keyword evidence="17" id="KW-1185">Reference proteome</keyword>
<dbReference type="InterPro" id="IPR000719">
    <property type="entry name" value="Prot_kinase_dom"/>
</dbReference>
<dbReference type="FunFam" id="1.10.510.10:FF:001007">
    <property type="entry name" value="Hal5p"/>
    <property type="match status" value="1"/>
</dbReference>
<dbReference type="SMART" id="SM00220">
    <property type="entry name" value="S_TKc"/>
    <property type="match status" value="1"/>
</dbReference>
<comment type="catalytic activity">
    <reaction evidence="10">
        <text>L-seryl-[protein] + ATP = O-phospho-L-seryl-[protein] + ADP + H(+)</text>
        <dbReference type="Rhea" id="RHEA:17989"/>
        <dbReference type="Rhea" id="RHEA-COMP:9863"/>
        <dbReference type="Rhea" id="RHEA-COMP:11604"/>
        <dbReference type="ChEBI" id="CHEBI:15378"/>
        <dbReference type="ChEBI" id="CHEBI:29999"/>
        <dbReference type="ChEBI" id="CHEBI:30616"/>
        <dbReference type="ChEBI" id="CHEBI:83421"/>
        <dbReference type="ChEBI" id="CHEBI:456216"/>
        <dbReference type="EC" id="2.7.11.1"/>
    </reaction>
</comment>
<feature type="region of interest" description="Disordered" evidence="14">
    <location>
        <begin position="319"/>
        <end position="347"/>
    </location>
</feature>
<evidence type="ECO:0000256" key="10">
    <source>
        <dbReference type="ARBA" id="ARBA00048679"/>
    </source>
</evidence>
<feature type="region of interest" description="Disordered" evidence="14">
    <location>
        <begin position="457"/>
        <end position="500"/>
    </location>
</feature>
<dbReference type="GO" id="GO:0005829">
    <property type="term" value="C:cytosol"/>
    <property type="evidence" value="ECO:0007669"/>
    <property type="project" value="TreeGrafter"/>
</dbReference>
<keyword evidence="6 16" id="KW-0418">Kinase</keyword>
<dbReference type="Pfam" id="PF00069">
    <property type="entry name" value="Pkinase"/>
    <property type="match status" value="1"/>
</dbReference>
<evidence type="ECO:0000256" key="13">
    <source>
        <dbReference type="ARBA" id="ARBA00078107"/>
    </source>
</evidence>
<comment type="function">
    <text evidence="11">Protein kinase involved in salt tolerance and pH sensitivity, probably by regulating plasma membrane potential and cation influx. Positively controls the TRK1-TRK2 potassium transport system in response to potassium starvation. Stabilizes TRK1 in the plasma membrane by preventing its vacuolar sorting and degradation. Also stabilizes other plasma membrane nutrient transporters like CAN1, FUR4 and HXT1. May itself be subject to regulation by ARL1.</text>
</comment>
<sequence>MGDEKLSRHTSLKRARSLSESIKGLFKPSGISGSNNAAAPSSRPGQDQAHSHQTARIITSNVSSPSISPVHSPVLQAAPKHHKLGVPNIAKLSLSPSREPSLNSENEMFSQESFISEKDEDEANLLEREDLQNKKEEKARAKHVRSKEAYVPHHRYTVGSDEVERQPRERLKNFPQNAGSSNPANSNANHVLDQENNFSIDAMLDYDEESKLRRRNSLGVRNHSNRTRSRKNSLSTPRSPPMKNGNDGMNSNATNNVGNGTGNRIYMRGRNHSDSISASSLPKFQEIECKCILDLGHFKVFENGYHEHSLRVLPIITNNKNVDSGDEKDADASVNSGDDGDNDSEANMHKQKSVFSLSGLFKSHKDGNQQQQQQQQQEENGEQINLEKAFSIIPSQRFIKSQTLKKSRTSNLKNGNNDELMKNDGKNIPQIVNPNAAVGAEELKLINALSEKIRKGLKSENTKGNNGEGRSNSNKQEDSDDTEGKAGTTNDDTSHKPCSQKYGKSIGVVGAGAYGVVKICARCKTAKDVLPYSTYSNGKKLFFAVKELKPKPGDQIDKFCTRLTSEFIIGHSLSHPHFEANAMIAGNVSRTTPPKHVFNAPNILKILDLMEYSNSFVEVMEFCASGDLYSLLTRNNISNESNNGSSRLIQTVKEGSGSPLHPLEADCFMKQLLNGVQYMHDHGIAHCDLKPENILFQPNGLLKICDFGTSSVFQTAWEKHVHFQSGAMGSEPYVAPEEFIRDAEYDPRLVDCWSCGIVYCTMVMGQYLWKIAIPEKDSLFKSFLSEIKDDGQFYLFEELRHVSSELNRLRKIALYRTFQVDPTKRITIEQLLQSSWMRKTKCCVVYRPLHTKVSK</sequence>
<dbReference type="EC" id="2.7.11.1" evidence="1"/>
<organism evidence="16 17">
    <name type="scientific">Saccharomyces pastorianus</name>
    <name type="common">Lager yeast</name>
    <name type="synonym">Saccharomyces cerevisiae x Saccharomyces eubayanus</name>
    <dbReference type="NCBI Taxonomy" id="27292"/>
    <lineage>
        <taxon>Eukaryota</taxon>
        <taxon>Fungi</taxon>
        <taxon>Dikarya</taxon>
        <taxon>Ascomycota</taxon>
        <taxon>Saccharomycotina</taxon>
        <taxon>Saccharomycetes</taxon>
        <taxon>Saccharomycetales</taxon>
        <taxon>Saccharomycetaceae</taxon>
        <taxon>Saccharomyces</taxon>
    </lineage>
</organism>
<feature type="compositionally biased region" description="Basic and acidic residues" evidence="14">
    <location>
        <begin position="125"/>
        <end position="139"/>
    </location>
</feature>
<evidence type="ECO:0000256" key="9">
    <source>
        <dbReference type="ARBA" id="ARBA00047899"/>
    </source>
</evidence>
<gene>
    <name evidence="16" type="primary">HAL5_1</name>
    <name evidence="16" type="ORF">GRS66_002630</name>
</gene>
<keyword evidence="2" id="KW-0723">Serine/threonine-protein kinase</keyword>
<dbReference type="InterPro" id="IPR008271">
    <property type="entry name" value="Ser/Thr_kinase_AS"/>
</dbReference>
<accession>A0A6C1DVS9</accession>
<dbReference type="PROSITE" id="PS50011">
    <property type="entry name" value="PROTEIN_KINASE_DOM"/>
    <property type="match status" value="1"/>
</dbReference>
<keyword evidence="3" id="KW-0597">Phosphoprotein</keyword>
<dbReference type="GO" id="GO:0005524">
    <property type="term" value="F:ATP binding"/>
    <property type="evidence" value="ECO:0007669"/>
    <property type="project" value="UniProtKB-KW"/>
</dbReference>
<keyword evidence="5" id="KW-0547">Nucleotide-binding</keyword>
<dbReference type="OrthoDB" id="6513151at2759"/>
<evidence type="ECO:0000313" key="16">
    <source>
        <dbReference type="EMBL" id="QID80314.1"/>
    </source>
</evidence>
<feature type="region of interest" description="Disordered" evidence="14">
    <location>
        <begin position="214"/>
        <end position="264"/>
    </location>
</feature>
<evidence type="ECO:0000256" key="6">
    <source>
        <dbReference type="ARBA" id="ARBA00022777"/>
    </source>
</evidence>
<feature type="compositionally biased region" description="Low complexity" evidence="14">
    <location>
        <begin position="57"/>
        <end position="74"/>
    </location>
</feature>
<protein>
    <recommendedName>
        <fullName evidence="12">Serine/threonine-protein kinase HAL5</fullName>
        <ecNumber evidence="1">2.7.11.1</ecNumber>
    </recommendedName>
    <alternativeName>
        <fullName evidence="13">Halotolerance protein 5</fullName>
    </alternativeName>
</protein>
<feature type="region of interest" description="Disordered" evidence="14">
    <location>
        <begin position="401"/>
        <end position="427"/>
    </location>
</feature>
<evidence type="ECO:0000256" key="4">
    <source>
        <dbReference type="ARBA" id="ARBA00022679"/>
    </source>
</evidence>
<evidence type="ECO:0000313" key="17">
    <source>
        <dbReference type="Proteomes" id="UP000501346"/>
    </source>
</evidence>
<dbReference type="Gene3D" id="1.10.510.10">
    <property type="entry name" value="Transferase(Phosphotransferase) domain 1"/>
    <property type="match status" value="1"/>
</dbReference>
<name>A0A6C1DVS9_SACPS</name>
<evidence type="ECO:0000259" key="15">
    <source>
        <dbReference type="PROSITE" id="PS50011"/>
    </source>
</evidence>
<comment type="similarity">
    <text evidence="8">Belongs to the protein kinase superfamily. CAMK Ser/Thr protein kinase family. NPR/HAL subfamily. HAL5 sub-subfamily.</text>
</comment>
<feature type="compositionally biased region" description="Polar residues" evidence="14">
    <location>
        <begin position="94"/>
        <end position="114"/>
    </location>
</feature>
<evidence type="ECO:0000256" key="3">
    <source>
        <dbReference type="ARBA" id="ARBA00022553"/>
    </source>
</evidence>
<evidence type="ECO:0000256" key="7">
    <source>
        <dbReference type="ARBA" id="ARBA00022840"/>
    </source>
</evidence>
<evidence type="ECO:0000256" key="5">
    <source>
        <dbReference type="ARBA" id="ARBA00022741"/>
    </source>
</evidence>
<dbReference type="SUPFAM" id="SSF56112">
    <property type="entry name" value="Protein kinase-like (PK-like)"/>
    <property type="match status" value="1"/>
</dbReference>
<evidence type="ECO:0000256" key="2">
    <source>
        <dbReference type="ARBA" id="ARBA00022527"/>
    </source>
</evidence>
<dbReference type="PANTHER" id="PTHR24343">
    <property type="entry name" value="SERINE/THREONINE KINASE"/>
    <property type="match status" value="1"/>
</dbReference>
<feature type="compositionally biased region" description="Polar residues" evidence="14">
    <location>
        <begin position="31"/>
        <end position="45"/>
    </location>
</feature>
<dbReference type="EMBL" id="CP048991">
    <property type="protein sequence ID" value="QID80314.1"/>
    <property type="molecule type" value="Genomic_DNA"/>
</dbReference>
<dbReference type="AlphaFoldDB" id="A0A6C1DVS9"/>
<feature type="compositionally biased region" description="Low complexity" evidence="14">
    <location>
        <begin position="248"/>
        <end position="258"/>
    </location>
</feature>
<evidence type="ECO:0000256" key="12">
    <source>
        <dbReference type="ARBA" id="ARBA00071883"/>
    </source>
</evidence>
<evidence type="ECO:0000256" key="11">
    <source>
        <dbReference type="ARBA" id="ARBA00057079"/>
    </source>
</evidence>
<dbReference type="GO" id="GO:0004674">
    <property type="term" value="F:protein serine/threonine kinase activity"/>
    <property type="evidence" value="ECO:0007669"/>
    <property type="project" value="UniProtKB-KW"/>
</dbReference>
<dbReference type="PANTHER" id="PTHR24343:SF43">
    <property type="entry name" value="SERINE_THREONINE-PROTEIN KINASE HAL5-RELATED"/>
    <property type="match status" value="1"/>
</dbReference>
<dbReference type="PROSITE" id="PS00108">
    <property type="entry name" value="PROTEIN_KINASE_ST"/>
    <property type="match status" value="1"/>
</dbReference>
<proteinExistence type="inferred from homology"/>